<keyword evidence="4" id="KW-1185">Reference proteome</keyword>
<accession>A0A015MBM9</accession>
<dbReference type="SMR" id="A0A015MBM9"/>
<comment type="caution">
    <text evidence="3">The sequence shown here is derived from an EMBL/GenBank/DDBJ whole genome shotgun (WGS) entry which is preliminary data.</text>
</comment>
<evidence type="ECO:0000313" key="4">
    <source>
        <dbReference type="Proteomes" id="UP000022910"/>
    </source>
</evidence>
<dbReference type="EMBL" id="JEMT01023623">
    <property type="protein sequence ID" value="EXX64188.1"/>
    <property type="molecule type" value="Genomic_DNA"/>
</dbReference>
<name>A0A015MBM9_RHIIW</name>
<keyword evidence="2" id="KW-0812">Transmembrane</keyword>
<sequence>MTNVKKYEFQYQHFDNLQPCYGILDLSQENSIISLNQLRKHQNDITKYSIKHLTKTSYEQQYHDLEYDNIEGILVDFHILMGIEKFDITLKKILIVKEIEGEDKDERIGFRLGNDFLKGFDAEVEVVGDEILLHRLKFTVQLKGIKDSKASSNVIKTQTRIKNINNEKKSNNFNNYLIAIIAFAIILNTFVLNMKFSKGQSSPIFEDKIKFLIDLEEEINSFNISLNELKQSEISIIDLTRNSNTVLTSNRKILINTLNLQELTSRTRISYETSLDYYGNTLWKLKELNIKKVLLEKTNSLLDQLYSSIFAVDHKINETEFISYYSLLDRYLNNFNNKEDLLQQLTNMEKGLNQLQKNFENIFKDILNDDGTYKKFFEKISIIISGNFKNLQSIKFKLKKLRENNIVIGYIFMKLKDDFNRILKGRDFNYDEYEQISSYLSTISYNRKKFLRVAGLSVK</sequence>
<proteinExistence type="predicted"/>
<dbReference type="AlphaFoldDB" id="A0A015MBM9"/>
<evidence type="ECO:0000256" key="1">
    <source>
        <dbReference type="SAM" id="Coils"/>
    </source>
</evidence>
<keyword evidence="2" id="KW-1133">Transmembrane helix</keyword>
<keyword evidence="1" id="KW-0175">Coiled coil</keyword>
<protein>
    <submittedName>
        <fullName evidence="3">Uncharacterized protein</fullName>
    </submittedName>
</protein>
<gene>
    <name evidence="3" type="ORF">RirG_145170</name>
</gene>
<organism evidence="3 4">
    <name type="scientific">Rhizophagus irregularis (strain DAOM 197198w)</name>
    <name type="common">Glomus intraradices</name>
    <dbReference type="NCBI Taxonomy" id="1432141"/>
    <lineage>
        <taxon>Eukaryota</taxon>
        <taxon>Fungi</taxon>
        <taxon>Fungi incertae sedis</taxon>
        <taxon>Mucoromycota</taxon>
        <taxon>Glomeromycotina</taxon>
        <taxon>Glomeromycetes</taxon>
        <taxon>Glomerales</taxon>
        <taxon>Glomeraceae</taxon>
        <taxon>Rhizophagus</taxon>
    </lineage>
</organism>
<feature type="coiled-coil region" evidence="1">
    <location>
        <begin position="328"/>
        <end position="358"/>
    </location>
</feature>
<feature type="transmembrane region" description="Helical" evidence="2">
    <location>
        <begin position="173"/>
        <end position="192"/>
    </location>
</feature>
<reference evidence="3 4" key="1">
    <citation type="submission" date="2014-02" db="EMBL/GenBank/DDBJ databases">
        <title>Single nucleus genome sequencing reveals high similarity among nuclei of an endomycorrhizal fungus.</title>
        <authorList>
            <person name="Lin K."/>
            <person name="Geurts R."/>
            <person name="Zhang Z."/>
            <person name="Limpens E."/>
            <person name="Saunders D.G."/>
            <person name="Mu D."/>
            <person name="Pang E."/>
            <person name="Cao H."/>
            <person name="Cha H."/>
            <person name="Lin T."/>
            <person name="Zhou Q."/>
            <person name="Shang Y."/>
            <person name="Li Y."/>
            <person name="Ivanov S."/>
            <person name="Sharma T."/>
            <person name="Velzen R.V."/>
            <person name="Ruijter N.D."/>
            <person name="Aanen D.K."/>
            <person name="Win J."/>
            <person name="Kamoun S."/>
            <person name="Bisseling T."/>
            <person name="Huang S."/>
        </authorList>
    </citation>
    <scope>NUCLEOTIDE SEQUENCE [LARGE SCALE GENOMIC DNA]</scope>
    <source>
        <strain evidence="4">DAOM197198w</strain>
    </source>
</reference>
<evidence type="ECO:0000313" key="3">
    <source>
        <dbReference type="EMBL" id="EXX64188.1"/>
    </source>
</evidence>
<dbReference type="HOGENOM" id="CLU_687256_0_0_1"/>
<evidence type="ECO:0000256" key="2">
    <source>
        <dbReference type="SAM" id="Phobius"/>
    </source>
</evidence>
<dbReference type="Proteomes" id="UP000022910">
    <property type="component" value="Unassembled WGS sequence"/>
</dbReference>
<keyword evidence="2" id="KW-0472">Membrane</keyword>
<dbReference type="OrthoDB" id="2346610at2759"/>